<organism evidence="7 8">
    <name type="scientific">Kutzneria viridogrisea</name>
    <dbReference type="NCBI Taxonomy" id="47990"/>
    <lineage>
        <taxon>Bacteria</taxon>
        <taxon>Bacillati</taxon>
        <taxon>Actinomycetota</taxon>
        <taxon>Actinomycetes</taxon>
        <taxon>Pseudonocardiales</taxon>
        <taxon>Pseudonocardiaceae</taxon>
        <taxon>Kutzneria</taxon>
    </lineage>
</organism>
<dbReference type="CDD" id="cd03784">
    <property type="entry name" value="GT1_Gtf-like"/>
    <property type="match status" value="1"/>
</dbReference>
<dbReference type="NCBIfam" id="TIGR04516">
    <property type="entry name" value="glycosyl_450act"/>
    <property type="match status" value="1"/>
</dbReference>
<keyword evidence="2" id="KW-0328">Glycosyltransferase</keyword>
<dbReference type="Proteomes" id="UP000517916">
    <property type="component" value="Unassembled WGS sequence"/>
</dbReference>
<evidence type="ECO:0000256" key="4">
    <source>
        <dbReference type="ARBA" id="ARBA00023194"/>
    </source>
</evidence>
<feature type="domain" description="Erythromycin biosynthesis protein CIII-like C-terminal" evidence="5">
    <location>
        <begin position="262"/>
        <end position="405"/>
    </location>
</feature>
<evidence type="ECO:0000313" key="8">
    <source>
        <dbReference type="Proteomes" id="UP000517916"/>
    </source>
</evidence>
<evidence type="ECO:0000256" key="2">
    <source>
        <dbReference type="ARBA" id="ARBA00022676"/>
    </source>
</evidence>
<comment type="caution">
    <text evidence="7">The sequence shown here is derived from an EMBL/GenBank/DDBJ whole genome shotgun (WGS) entry which is preliminary data.</text>
</comment>
<dbReference type="InterPro" id="IPR048284">
    <property type="entry name" value="EryCIII-like_N"/>
</dbReference>
<comment type="similarity">
    <text evidence="1">Belongs to the glycosyltransferase 28 family.</text>
</comment>
<evidence type="ECO:0000256" key="3">
    <source>
        <dbReference type="ARBA" id="ARBA00022679"/>
    </source>
</evidence>
<dbReference type="InterPro" id="IPR002213">
    <property type="entry name" value="UDP_glucos_trans"/>
</dbReference>
<protein>
    <submittedName>
        <fullName evidence="7">Glycosyltransferase (Activator-dependent family)</fullName>
    </submittedName>
</protein>
<dbReference type="Pfam" id="PF21036">
    <property type="entry name" value="EryCIII-like_N"/>
    <property type="match status" value="1"/>
</dbReference>
<dbReference type="RefSeq" id="WP_182837224.1">
    <property type="nucleotide sequence ID" value="NZ_BAAABQ010000006.1"/>
</dbReference>
<dbReference type="SUPFAM" id="SSF53756">
    <property type="entry name" value="UDP-Glycosyltransferase/glycogen phosphorylase"/>
    <property type="match status" value="1"/>
</dbReference>
<evidence type="ECO:0000313" key="7">
    <source>
        <dbReference type="EMBL" id="MBA8925121.1"/>
    </source>
</evidence>
<dbReference type="PANTHER" id="PTHR48050">
    <property type="entry name" value="STEROL 3-BETA-GLUCOSYLTRANSFERASE"/>
    <property type="match status" value="1"/>
</dbReference>
<reference evidence="7 8" key="1">
    <citation type="submission" date="2020-08" db="EMBL/GenBank/DDBJ databases">
        <title>Genomic Encyclopedia of Archaeal and Bacterial Type Strains, Phase II (KMG-II): from individual species to whole genera.</title>
        <authorList>
            <person name="Goeker M."/>
        </authorList>
    </citation>
    <scope>NUCLEOTIDE SEQUENCE [LARGE SCALE GENOMIC DNA]</scope>
    <source>
        <strain evidence="7 8">DSM 43850</strain>
    </source>
</reference>
<accession>A0ABR6BE25</accession>
<keyword evidence="4" id="KW-0045">Antibiotic biosynthesis</keyword>
<dbReference type="Pfam" id="PF06722">
    <property type="entry name" value="EryCIII-like_C"/>
    <property type="match status" value="1"/>
</dbReference>
<gene>
    <name evidence="7" type="ORF">BC739_002320</name>
</gene>
<evidence type="ECO:0000259" key="6">
    <source>
        <dbReference type="Pfam" id="PF21036"/>
    </source>
</evidence>
<keyword evidence="3" id="KW-0808">Transferase</keyword>
<keyword evidence="8" id="KW-1185">Reference proteome</keyword>
<dbReference type="InterPro" id="IPR010610">
    <property type="entry name" value="EryCIII-like_C"/>
</dbReference>
<evidence type="ECO:0000259" key="5">
    <source>
        <dbReference type="Pfam" id="PF06722"/>
    </source>
</evidence>
<proteinExistence type="inferred from homology"/>
<dbReference type="EMBL" id="JACJID010000002">
    <property type="protein sequence ID" value="MBA8925121.1"/>
    <property type="molecule type" value="Genomic_DNA"/>
</dbReference>
<sequence>MRVLFATLSEKSHVYALTPLAWAFTTAGHEVRVASTPDMAPVIAGTGLSAVAVGENHNMHEILLELQGAGLLESEEADWSRPFAQDLTWEQVHAKVERSILALGNYNDPMVDDLVRFARAWKPDLVVWDVLTYSGGIAAQACGAANARFTWSLDLYSPMRKAFLELRGAREVDPMADWFGGHLERFDCEYDEDLLHGRWTVDMVPSSLQLPVTGQRVPVRYTPYNGPSVVPDWVLEAPERPRVCLTPGVSFTGDGSYLPIRTVMESLADLDIEVVATMSPEDMDPATVPANTRLTGFVPLHALLPTCSAVINHGGFGTRSTAMYYGVPQYLLPIRHGDVLVYSEALDRVGAGLYSHASEVTAEKIRDGVVRLLGEPGFAQSANRLRQEILTTPSPNEVVPLLERLTIQHRTSVPV</sequence>
<feature type="domain" description="Erythromycin biosynthesis protein CIII-like N-terminal" evidence="6">
    <location>
        <begin position="22"/>
        <end position="248"/>
    </location>
</feature>
<name>A0ABR6BE25_9PSEU</name>
<dbReference type="InterPro" id="IPR050426">
    <property type="entry name" value="Glycosyltransferase_28"/>
</dbReference>
<evidence type="ECO:0000256" key="1">
    <source>
        <dbReference type="ARBA" id="ARBA00006962"/>
    </source>
</evidence>
<dbReference type="Gene3D" id="3.40.50.2000">
    <property type="entry name" value="Glycogen Phosphorylase B"/>
    <property type="match status" value="2"/>
</dbReference>
<dbReference type="PANTHER" id="PTHR48050:SF13">
    <property type="entry name" value="STEROL 3-BETA-GLUCOSYLTRANSFERASE UGT80A2"/>
    <property type="match status" value="1"/>
</dbReference>
<dbReference type="InterPro" id="IPR030953">
    <property type="entry name" value="Glycosyl_450act"/>
</dbReference>